<dbReference type="SUPFAM" id="SSF56935">
    <property type="entry name" value="Porins"/>
    <property type="match status" value="1"/>
</dbReference>
<reference evidence="2" key="2">
    <citation type="journal article" date="2021" name="Microbiome">
        <title>Successional dynamics and alternative stable states in a saline activated sludge microbial community over 9 years.</title>
        <authorList>
            <person name="Wang Y."/>
            <person name="Ye J."/>
            <person name="Ju F."/>
            <person name="Liu L."/>
            <person name="Boyd J.A."/>
            <person name="Deng Y."/>
            <person name="Parks D.H."/>
            <person name="Jiang X."/>
            <person name="Yin X."/>
            <person name="Woodcroft B.J."/>
            <person name="Tyson G.W."/>
            <person name="Hugenholtz P."/>
            <person name="Polz M.F."/>
            <person name="Zhang T."/>
        </authorList>
    </citation>
    <scope>NUCLEOTIDE SEQUENCE</scope>
    <source>
        <strain evidence="2">HKST-UBA02</strain>
    </source>
</reference>
<sequence>MKTRVTLLLASAALLASFGTAAAQDKTGTTFGQFLQIEPSARQAGMGNAGVALSGELGNVFYNPGTIGTVGAPSIQLTHSEWFAGIDYDYVAGVLPMGNLGTFFGSVTMLDSGDIDVRTVSQPLGTGERYSVTDFAVALGYGRQVTDRFSAGGRIMYVNETIWHSSASQVALDVGTVYRVPLTGLSIGTSLTNLGGRSSFNGRDLAIQYDADPDRNGDNSSLPAEQLTGDFPLPILFRVGLAYPISTGERSQALLALDAHHPSDDPESVSLGAEWAFAEALFLRLGYQELFLEDGEQGLTAGVGLATDLAGSRFRFDYAWAGHERLEETHRFTVVLGF</sequence>
<dbReference type="AlphaFoldDB" id="A0A956NDM7"/>
<dbReference type="NCBIfam" id="NF033709">
    <property type="entry name" value="PorV_fam"/>
    <property type="match status" value="1"/>
</dbReference>
<gene>
    <name evidence="2" type="ORF">KDA27_06940</name>
</gene>
<dbReference type="EMBL" id="JAGQHS010000025">
    <property type="protein sequence ID" value="MCA9755520.1"/>
    <property type="molecule type" value="Genomic_DNA"/>
</dbReference>
<comment type="caution">
    <text evidence="2">The sequence shown here is derived from an EMBL/GenBank/DDBJ whole genome shotgun (WGS) entry which is preliminary data.</text>
</comment>
<feature type="chain" id="PRO_5037132283" evidence="1">
    <location>
        <begin position="24"/>
        <end position="338"/>
    </location>
</feature>
<protein>
    <submittedName>
        <fullName evidence="2">PorV/PorQ family protein</fullName>
    </submittedName>
</protein>
<evidence type="ECO:0000313" key="2">
    <source>
        <dbReference type="EMBL" id="MCA9755520.1"/>
    </source>
</evidence>
<feature type="signal peptide" evidence="1">
    <location>
        <begin position="1"/>
        <end position="23"/>
    </location>
</feature>
<evidence type="ECO:0000313" key="3">
    <source>
        <dbReference type="Proteomes" id="UP000739538"/>
    </source>
</evidence>
<organism evidence="2 3">
    <name type="scientific">Eiseniibacteriota bacterium</name>
    <dbReference type="NCBI Taxonomy" id="2212470"/>
    <lineage>
        <taxon>Bacteria</taxon>
        <taxon>Candidatus Eiseniibacteriota</taxon>
    </lineage>
</organism>
<dbReference type="Proteomes" id="UP000739538">
    <property type="component" value="Unassembled WGS sequence"/>
</dbReference>
<name>A0A956NDM7_UNCEI</name>
<evidence type="ECO:0000256" key="1">
    <source>
        <dbReference type="SAM" id="SignalP"/>
    </source>
</evidence>
<accession>A0A956NDM7</accession>
<dbReference type="Gene3D" id="2.40.160.60">
    <property type="entry name" value="Outer membrane protein transport protein (OMPP1/FadL/TodX)"/>
    <property type="match status" value="1"/>
</dbReference>
<proteinExistence type="predicted"/>
<keyword evidence="1" id="KW-0732">Signal</keyword>
<reference evidence="2" key="1">
    <citation type="submission" date="2020-04" db="EMBL/GenBank/DDBJ databases">
        <authorList>
            <person name="Zhang T."/>
        </authorList>
    </citation>
    <scope>NUCLEOTIDE SEQUENCE</scope>
    <source>
        <strain evidence="2">HKST-UBA02</strain>
    </source>
</reference>